<dbReference type="InterPro" id="IPR005128">
    <property type="entry name" value="Acetolactate_a_deCO2ase"/>
</dbReference>
<gene>
    <name evidence="2" type="ORF">HG66A1_07330</name>
</gene>
<dbReference type="SUPFAM" id="SSF117856">
    <property type="entry name" value="AF0104/ALDC/Ptd012-like"/>
    <property type="match status" value="1"/>
</dbReference>
<keyword evidence="1" id="KW-0732">Signal</keyword>
<keyword evidence="3" id="KW-1185">Reference proteome</keyword>
<evidence type="ECO:0000313" key="3">
    <source>
        <dbReference type="Proteomes" id="UP000320421"/>
    </source>
</evidence>
<dbReference type="Proteomes" id="UP000320421">
    <property type="component" value="Chromosome"/>
</dbReference>
<protein>
    <submittedName>
        <fullName evidence="2">Alpha-acetolactate decarboxylase</fullName>
    </submittedName>
</protein>
<accession>A0A517PHV8</accession>
<name>A0A517PHV8_9PLAN</name>
<dbReference type="AlphaFoldDB" id="A0A517PHV8"/>
<dbReference type="GO" id="GO:0047605">
    <property type="term" value="F:acetolactate decarboxylase activity"/>
    <property type="evidence" value="ECO:0007669"/>
    <property type="project" value="InterPro"/>
</dbReference>
<dbReference type="EMBL" id="CP036266">
    <property type="protein sequence ID" value="QDT18970.1"/>
    <property type="molecule type" value="Genomic_DNA"/>
</dbReference>
<dbReference type="Pfam" id="PF03306">
    <property type="entry name" value="AAL_decarboxy"/>
    <property type="match status" value="1"/>
</dbReference>
<proteinExistence type="predicted"/>
<dbReference type="GO" id="GO:0045151">
    <property type="term" value="P:acetoin biosynthetic process"/>
    <property type="evidence" value="ECO:0007669"/>
    <property type="project" value="InterPro"/>
</dbReference>
<feature type="signal peptide" evidence="1">
    <location>
        <begin position="1"/>
        <end position="25"/>
    </location>
</feature>
<evidence type="ECO:0000256" key="1">
    <source>
        <dbReference type="SAM" id="SignalP"/>
    </source>
</evidence>
<organism evidence="2 3">
    <name type="scientific">Gimesia chilikensis</name>
    <dbReference type="NCBI Taxonomy" id="2605989"/>
    <lineage>
        <taxon>Bacteria</taxon>
        <taxon>Pseudomonadati</taxon>
        <taxon>Planctomycetota</taxon>
        <taxon>Planctomycetia</taxon>
        <taxon>Planctomycetales</taxon>
        <taxon>Planctomycetaceae</taxon>
        <taxon>Gimesia</taxon>
    </lineage>
</organism>
<reference evidence="2 3" key="1">
    <citation type="submission" date="2019-02" db="EMBL/GenBank/DDBJ databases">
        <title>Deep-cultivation of Planctomycetes and their phenomic and genomic characterization uncovers novel biology.</title>
        <authorList>
            <person name="Wiegand S."/>
            <person name="Jogler M."/>
            <person name="Boedeker C."/>
            <person name="Pinto D."/>
            <person name="Vollmers J."/>
            <person name="Rivas-Marin E."/>
            <person name="Kohn T."/>
            <person name="Peeters S.H."/>
            <person name="Heuer A."/>
            <person name="Rast P."/>
            <person name="Oberbeckmann S."/>
            <person name="Bunk B."/>
            <person name="Jeske O."/>
            <person name="Meyerdierks A."/>
            <person name="Storesund J.E."/>
            <person name="Kallscheuer N."/>
            <person name="Luecker S."/>
            <person name="Lage O.M."/>
            <person name="Pohl T."/>
            <person name="Merkel B.J."/>
            <person name="Hornburger P."/>
            <person name="Mueller R.-W."/>
            <person name="Bruemmer F."/>
            <person name="Labrenz M."/>
            <person name="Spormann A.M."/>
            <person name="Op den Camp H."/>
            <person name="Overmann J."/>
            <person name="Amann R."/>
            <person name="Jetten M.S.M."/>
            <person name="Mascher T."/>
            <person name="Medema M.H."/>
            <person name="Devos D.P."/>
            <person name="Kaster A.-K."/>
            <person name="Ovreas L."/>
            <person name="Rohde M."/>
            <person name="Galperin M.Y."/>
            <person name="Jogler C."/>
        </authorList>
    </citation>
    <scope>NUCLEOTIDE SEQUENCE [LARGE SCALE GENOMIC DNA]</scope>
    <source>
        <strain evidence="2 3">HG66A1</strain>
    </source>
</reference>
<dbReference type="Gene3D" id="3.30.1330.80">
    <property type="entry name" value="Hypothetical protein, similar to alpha- acetolactate decarboxylase, domain 2"/>
    <property type="match status" value="2"/>
</dbReference>
<feature type="chain" id="PRO_5021756172" evidence="1">
    <location>
        <begin position="26"/>
        <end position="252"/>
    </location>
</feature>
<sequence length="252" mass="27181" precursor="true">MKWSAFVSGLGGLAVVLGSFSSTLAAKPEGERFVQYGKMHEVIGQQQHQGRVKFAELVKQPHFYGVGALESLGGEATILDGKVTLTQVKSDGKLQTLKLTPRTQAALLVGGYVTDWSKHPLSQAVSSDELNSLFEQDARQSGLNIKGPFVFVIEGDFQNVEFHVINGACPIRARMRKEALPVGKRPYEADLPKVSGKLVGVFAKDAAGNITHPGTSVHMHLLFQDTKSGEMHTGHVEKLTVAPGATLLLPEK</sequence>
<dbReference type="UniPathway" id="UPA00626">
    <property type="reaction ID" value="UER00678"/>
</dbReference>
<evidence type="ECO:0000313" key="2">
    <source>
        <dbReference type="EMBL" id="QDT18970.1"/>
    </source>
</evidence>